<protein>
    <submittedName>
        <fullName evidence="1">Uncharacterized protein</fullName>
    </submittedName>
</protein>
<evidence type="ECO:0000313" key="1">
    <source>
        <dbReference type="EMBL" id="KDR95919.1"/>
    </source>
</evidence>
<reference evidence="1 2" key="1">
    <citation type="submission" date="2014-03" db="EMBL/GenBank/DDBJ databases">
        <title>Genome sequence of Clostridium litorale W6, DSM 5388.</title>
        <authorList>
            <person name="Poehlein A."/>
            <person name="Jagirdar A."/>
            <person name="Khonsari B."/>
            <person name="Chibani C.M."/>
            <person name="Gutierrez Gutierrez D.A."/>
            <person name="Davydova E."/>
            <person name="Alghaithi H.S."/>
            <person name="Nair K.P."/>
            <person name="Dhamotharan K."/>
            <person name="Chandran L."/>
            <person name="G W."/>
            <person name="Daniel R."/>
        </authorList>
    </citation>
    <scope>NUCLEOTIDE SEQUENCE [LARGE SCALE GENOMIC DNA]</scope>
    <source>
        <strain evidence="1 2">W6</strain>
    </source>
</reference>
<gene>
    <name evidence="1" type="ORF">CLIT_8c00880</name>
</gene>
<dbReference type="eggNOG" id="ENOG502ZUT5">
    <property type="taxonomic scope" value="Bacteria"/>
</dbReference>
<dbReference type="RefSeq" id="WP_169738181.1">
    <property type="nucleotide sequence ID" value="NZ_FSRH01000008.1"/>
</dbReference>
<dbReference type="Proteomes" id="UP000027946">
    <property type="component" value="Unassembled WGS sequence"/>
</dbReference>
<evidence type="ECO:0000313" key="2">
    <source>
        <dbReference type="Proteomes" id="UP000027946"/>
    </source>
</evidence>
<dbReference type="AlphaFoldDB" id="A0A069RFU8"/>
<dbReference type="EMBL" id="JJMM01000008">
    <property type="protein sequence ID" value="KDR95919.1"/>
    <property type="molecule type" value="Genomic_DNA"/>
</dbReference>
<sequence>MAKKEDIKAKVHKKVEDLIDMVDKVGNIDFFEFGVRHTNGELVISLKNTYKEKIK</sequence>
<accession>A0A069RFU8</accession>
<proteinExistence type="predicted"/>
<name>A0A069RFU8_PEPLI</name>
<organism evidence="1 2">
    <name type="scientific">Peptoclostridium litorale DSM 5388</name>
    <dbReference type="NCBI Taxonomy" id="1121324"/>
    <lineage>
        <taxon>Bacteria</taxon>
        <taxon>Bacillati</taxon>
        <taxon>Bacillota</taxon>
        <taxon>Clostridia</taxon>
        <taxon>Peptostreptococcales</taxon>
        <taxon>Peptoclostridiaceae</taxon>
        <taxon>Peptoclostridium</taxon>
    </lineage>
</organism>
<dbReference type="STRING" id="1121324.CLIT_8c00880"/>
<keyword evidence="2" id="KW-1185">Reference proteome</keyword>
<comment type="caution">
    <text evidence="1">The sequence shown here is derived from an EMBL/GenBank/DDBJ whole genome shotgun (WGS) entry which is preliminary data.</text>
</comment>